<evidence type="ECO:0000256" key="9">
    <source>
        <dbReference type="SAM" id="MobiDB-lite"/>
    </source>
</evidence>
<evidence type="ECO:0000256" key="3">
    <source>
        <dbReference type="ARBA" id="ARBA00022729"/>
    </source>
</evidence>
<gene>
    <name evidence="11" type="primary">NTN1</name>
    <name evidence="11" type="ORF">EVAR_102135_1</name>
</gene>
<comment type="caution">
    <text evidence="11">The sequence shown here is derived from an EMBL/GenBank/DDBJ whole genome shotgun (WGS) entry which is preliminary data.</text>
</comment>
<feature type="domain" description="Laminin EGF-like" evidence="10">
    <location>
        <begin position="80"/>
        <end position="129"/>
    </location>
</feature>
<feature type="disulfide bond" evidence="8">
    <location>
        <begin position="82"/>
        <end position="99"/>
    </location>
</feature>
<dbReference type="FunFam" id="2.10.25.10:FF:000048">
    <property type="entry name" value="Netrin 3"/>
    <property type="match status" value="1"/>
</dbReference>
<evidence type="ECO:0000256" key="5">
    <source>
        <dbReference type="ARBA" id="ARBA00023157"/>
    </source>
</evidence>
<keyword evidence="2" id="KW-0964">Secreted</keyword>
<accession>A0A4C1U018</accession>
<dbReference type="GO" id="GO:0005604">
    <property type="term" value="C:basement membrane"/>
    <property type="evidence" value="ECO:0007669"/>
    <property type="project" value="TreeGrafter"/>
</dbReference>
<organism evidence="11 12">
    <name type="scientific">Eumeta variegata</name>
    <name type="common">Bagworm moth</name>
    <name type="synonym">Eumeta japonica</name>
    <dbReference type="NCBI Taxonomy" id="151549"/>
    <lineage>
        <taxon>Eukaryota</taxon>
        <taxon>Metazoa</taxon>
        <taxon>Ecdysozoa</taxon>
        <taxon>Arthropoda</taxon>
        <taxon>Hexapoda</taxon>
        <taxon>Insecta</taxon>
        <taxon>Pterygota</taxon>
        <taxon>Neoptera</taxon>
        <taxon>Endopterygota</taxon>
        <taxon>Lepidoptera</taxon>
        <taxon>Glossata</taxon>
        <taxon>Ditrysia</taxon>
        <taxon>Tineoidea</taxon>
        <taxon>Psychidae</taxon>
        <taxon>Oiketicinae</taxon>
        <taxon>Eumeta</taxon>
    </lineage>
</organism>
<keyword evidence="3" id="KW-0732">Signal</keyword>
<dbReference type="SUPFAM" id="SSF57196">
    <property type="entry name" value="EGF/Laminin"/>
    <property type="match status" value="1"/>
</dbReference>
<evidence type="ECO:0000256" key="6">
    <source>
        <dbReference type="ARBA" id="ARBA00023180"/>
    </source>
</evidence>
<dbReference type="OrthoDB" id="5984158at2759"/>
<sequence>MFECLLLDHALTVSIPFLVTEAREDSCYVHADGPAGELCTYSRRSNTSSSTAPSPSAGGAGPLVKPRAQTSFKLITFAACDCHPVGASGKTCNQTSGQCPCKDGVTGTTCNRCAKGYQQSRSHIAPCIRNDSYLIYDFVAVDYKIACILVIIIFARSNIARIGLTRRVPAPRHPAGGDGGAGHGGRGRGPGAR</sequence>
<dbReference type="InterPro" id="IPR050440">
    <property type="entry name" value="Laminin/Netrin_ECM"/>
</dbReference>
<name>A0A4C1U018_EUMVA</name>
<keyword evidence="12" id="KW-1185">Reference proteome</keyword>
<proteinExistence type="predicted"/>
<dbReference type="EMBL" id="BGZK01000109">
    <property type="protein sequence ID" value="GBP19587.1"/>
    <property type="molecule type" value="Genomic_DNA"/>
</dbReference>
<comment type="subcellular location">
    <subcellularLocation>
        <location evidence="1">Secreted</location>
    </subcellularLocation>
</comment>
<evidence type="ECO:0000256" key="2">
    <source>
        <dbReference type="ARBA" id="ARBA00022525"/>
    </source>
</evidence>
<keyword evidence="5 8" id="KW-1015">Disulfide bond</keyword>
<dbReference type="PANTHER" id="PTHR10574:SF365">
    <property type="entry name" value="NETRIN-A-RELATED"/>
    <property type="match status" value="1"/>
</dbReference>
<dbReference type="PROSITE" id="PS50027">
    <property type="entry name" value="EGF_LAM_2"/>
    <property type="match status" value="1"/>
</dbReference>
<dbReference type="Gene3D" id="2.10.25.10">
    <property type="entry name" value="Laminin"/>
    <property type="match status" value="1"/>
</dbReference>
<feature type="disulfide bond" evidence="8">
    <location>
        <begin position="80"/>
        <end position="92"/>
    </location>
</feature>
<feature type="region of interest" description="Disordered" evidence="9">
    <location>
        <begin position="170"/>
        <end position="193"/>
    </location>
</feature>
<keyword evidence="6" id="KW-0325">Glycoprotein</keyword>
<keyword evidence="4" id="KW-0677">Repeat</keyword>
<dbReference type="InterPro" id="IPR002049">
    <property type="entry name" value="LE_dom"/>
</dbReference>
<feature type="compositionally biased region" description="Low complexity" evidence="9">
    <location>
        <begin position="44"/>
        <end position="57"/>
    </location>
</feature>
<dbReference type="PROSITE" id="PS01248">
    <property type="entry name" value="EGF_LAM_1"/>
    <property type="match status" value="1"/>
</dbReference>
<dbReference type="STRING" id="151549.A0A4C1U018"/>
<dbReference type="Pfam" id="PF00053">
    <property type="entry name" value="EGF_laminin"/>
    <property type="match status" value="1"/>
</dbReference>
<evidence type="ECO:0000259" key="10">
    <source>
        <dbReference type="PROSITE" id="PS50027"/>
    </source>
</evidence>
<dbReference type="GO" id="GO:0009888">
    <property type="term" value="P:tissue development"/>
    <property type="evidence" value="ECO:0007669"/>
    <property type="project" value="TreeGrafter"/>
</dbReference>
<dbReference type="GO" id="GO:0016358">
    <property type="term" value="P:dendrite development"/>
    <property type="evidence" value="ECO:0007669"/>
    <property type="project" value="TreeGrafter"/>
</dbReference>
<evidence type="ECO:0000313" key="12">
    <source>
        <dbReference type="Proteomes" id="UP000299102"/>
    </source>
</evidence>
<dbReference type="PANTHER" id="PTHR10574">
    <property type="entry name" value="NETRIN/LAMININ-RELATED"/>
    <property type="match status" value="1"/>
</dbReference>
<feature type="disulfide bond" evidence="8">
    <location>
        <begin position="101"/>
        <end position="110"/>
    </location>
</feature>
<dbReference type="GO" id="GO:0008045">
    <property type="term" value="P:motor neuron axon guidance"/>
    <property type="evidence" value="ECO:0007669"/>
    <property type="project" value="TreeGrafter"/>
</dbReference>
<dbReference type="AlphaFoldDB" id="A0A4C1U018"/>
<dbReference type="GO" id="GO:0005576">
    <property type="term" value="C:extracellular region"/>
    <property type="evidence" value="ECO:0007669"/>
    <property type="project" value="UniProtKB-SubCell"/>
</dbReference>
<dbReference type="GO" id="GO:0009887">
    <property type="term" value="P:animal organ morphogenesis"/>
    <property type="evidence" value="ECO:0007669"/>
    <property type="project" value="TreeGrafter"/>
</dbReference>
<feature type="compositionally biased region" description="Gly residues" evidence="9">
    <location>
        <begin position="176"/>
        <end position="193"/>
    </location>
</feature>
<dbReference type="Proteomes" id="UP000299102">
    <property type="component" value="Unassembled WGS sequence"/>
</dbReference>
<keyword evidence="7 8" id="KW-0424">Laminin EGF-like domain</keyword>
<dbReference type="CDD" id="cd00055">
    <property type="entry name" value="EGF_Lam"/>
    <property type="match status" value="1"/>
</dbReference>
<protein>
    <submittedName>
        <fullName evidence="11">Netrin-1</fullName>
    </submittedName>
</protein>
<feature type="region of interest" description="Disordered" evidence="9">
    <location>
        <begin position="44"/>
        <end position="64"/>
    </location>
</feature>
<evidence type="ECO:0000256" key="4">
    <source>
        <dbReference type="ARBA" id="ARBA00022737"/>
    </source>
</evidence>
<evidence type="ECO:0000256" key="1">
    <source>
        <dbReference type="ARBA" id="ARBA00004613"/>
    </source>
</evidence>
<reference evidence="11 12" key="1">
    <citation type="journal article" date="2019" name="Commun. Biol.">
        <title>The bagworm genome reveals a unique fibroin gene that provides high tensile strength.</title>
        <authorList>
            <person name="Kono N."/>
            <person name="Nakamura H."/>
            <person name="Ohtoshi R."/>
            <person name="Tomita M."/>
            <person name="Numata K."/>
            <person name="Arakawa K."/>
        </authorList>
    </citation>
    <scope>NUCLEOTIDE SEQUENCE [LARGE SCALE GENOMIC DNA]</scope>
</reference>
<feature type="disulfide bond" evidence="8">
    <location>
        <begin position="113"/>
        <end position="127"/>
    </location>
</feature>
<dbReference type="SMART" id="SM00180">
    <property type="entry name" value="EGF_Lam"/>
    <property type="match status" value="1"/>
</dbReference>
<evidence type="ECO:0000313" key="11">
    <source>
        <dbReference type="EMBL" id="GBP19587.1"/>
    </source>
</evidence>
<evidence type="ECO:0000256" key="7">
    <source>
        <dbReference type="ARBA" id="ARBA00023292"/>
    </source>
</evidence>
<evidence type="ECO:0000256" key="8">
    <source>
        <dbReference type="PROSITE-ProRule" id="PRU00460"/>
    </source>
</evidence>